<dbReference type="OrthoDB" id="9780884at2"/>
<dbReference type="GO" id="GO:0046872">
    <property type="term" value="F:metal ion binding"/>
    <property type="evidence" value="ECO:0007669"/>
    <property type="project" value="UniProtKB-KW"/>
</dbReference>
<keyword evidence="3" id="KW-0472">Membrane</keyword>
<dbReference type="EMBL" id="CP028923">
    <property type="protein sequence ID" value="QCK16060.1"/>
    <property type="molecule type" value="Genomic_DNA"/>
</dbReference>
<keyword evidence="2" id="KW-0378">Hydrolase</keyword>
<dbReference type="GO" id="GO:0016020">
    <property type="term" value="C:membrane"/>
    <property type="evidence" value="ECO:0007669"/>
    <property type="project" value="GOC"/>
</dbReference>
<accession>A0A4D7JRB2</accession>
<dbReference type="Pfam" id="PF00149">
    <property type="entry name" value="Metallophos"/>
    <property type="match status" value="1"/>
</dbReference>
<evidence type="ECO:0000256" key="2">
    <source>
        <dbReference type="ARBA" id="ARBA00022801"/>
    </source>
</evidence>
<keyword evidence="1" id="KW-0479">Metal-binding</keyword>
<name>A0A4D7JRB2_9BACT</name>
<dbReference type="RefSeq" id="WP_137091659.1">
    <property type="nucleotide sequence ID" value="NZ_CP028923.1"/>
</dbReference>
<feature type="transmembrane region" description="Helical" evidence="3">
    <location>
        <begin position="42"/>
        <end position="60"/>
    </location>
</feature>
<dbReference type="PANTHER" id="PTHR31302">
    <property type="entry name" value="TRANSMEMBRANE PROTEIN WITH METALLOPHOSPHOESTERASE DOMAIN-RELATED"/>
    <property type="match status" value="1"/>
</dbReference>
<proteinExistence type="predicted"/>
<dbReference type="AlphaFoldDB" id="A0A4D7JRB2"/>
<keyword evidence="3" id="KW-0812">Transmembrane</keyword>
<keyword evidence="3" id="KW-1133">Transmembrane helix</keyword>
<dbReference type="Gene3D" id="3.60.21.10">
    <property type="match status" value="1"/>
</dbReference>
<sequence length="419" mass="46961">MNTIFVLLIILAFMLLIDLYFFQAIKTLIADSSHVAKRITTITYWMFSFVLSVGVIYVFLMNDRHGLGRVIILVAFGTVISKVLGILFLFFDDIRRGVIWLVDNVFYGGGSKVSDVAESVVKKEDGISRNEFLTKSAVISSLVPLAAMSYGIMSGAHDYRIRKRVITLPNLPSGFDGLRIAQISDIHSGSFFNKTAVEGGVEMLLDQKPDVVFFTGDLVNEDSDEVKDYTEIFKRVTAPLGVYSTLGNHDYGDYKRWPSEKAKAANLQKLKDAHEYMGWDLLNNENRILKESGDSLAIVGVENWGLGFKKAGDLSKALKGTDEAAAKLLLSHDPSHWDAEVRPTSDVDIMFAGHTHGFQMGIEIGDFRWSPAQYRYKQWADLYENNGQYLYVNRGYGYIGYPGRIGMPPEITIIELKRG</sequence>
<organism evidence="5 6">
    <name type="scientific">Mangrovivirga cuniculi</name>
    <dbReference type="NCBI Taxonomy" id="2715131"/>
    <lineage>
        <taxon>Bacteria</taxon>
        <taxon>Pseudomonadati</taxon>
        <taxon>Bacteroidota</taxon>
        <taxon>Cytophagia</taxon>
        <taxon>Cytophagales</taxon>
        <taxon>Mangrovivirgaceae</taxon>
        <taxon>Mangrovivirga</taxon>
    </lineage>
</organism>
<keyword evidence="6" id="KW-1185">Reference proteome</keyword>
<protein>
    <submittedName>
        <fullName evidence="5">Metallophosphatase</fullName>
    </submittedName>
</protein>
<feature type="domain" description="Calcineurin-like phosphoesterase" evidence="4">
    <location>
        <begin position="178"/>
        <end position="357"/>
    </location>
</feature>
<evidence type="ECO:0000259" key="4">
    <source>
        <dbReference type="Pfam" id="PF00149"/>
    </source>
</evidence>
<dbReference type="InterPro" id="IPR004843">
    <property type="entry name" value="Calcineurin-like_PHP"/>
</dbReference>
<dbReference type="GO" id="GO:0009245">
    <property type="term" value="P:lipid A biosynthetic process"/>
    <property type="evidence" value="ECO:0007669"/>
    <property type="project" value="TreeGrafter"/>
</dbReference>
<evidence type="ECO:0000256" key="3">
    <source>
        <dbReference type="SAM" id="Phobius"/>
    </source>
</evidence>
<gene>
    <name evidence="5" type="ORF">DCC35_15585</name>
</gene>
<feature type="transmembrane region" description="Helical" evidence="3">
    <location>
        <begin position="6"/>
        <end position="22"/>
    </location>
</feature>
<dbReference type="SUPFAM" id="SSF56300">
    <property type="entry name" value="Metallo-dependent phosphatases"/>
    <property type="match status" value="1"/>
</dbReference>
<evidence type="ECO:0000313" key="5">
    <source>
        <dbReference type="EMBL" id="QCK16060.1"/>
    </source>
</evidence>
<dbReference type="GO" id="GO:0008758">
    <property type="term" value="F:UDP-2,3-diacylglucosamine hydrolase activity"/>
    <property type="evidence" value="ECO:0007669"/>
    <property type="project" value="TreeGrafter"/>
</dbReference>
<dbReference type="InterPro" id="IPR029052">
    <property type="entry name" value="Metallo-depent_PP-like"/>
</dbReference>
<feature type="transmembrane region" description="Helical" evidence="3">
    <location>
        <begin position="66"/>
        <end position="91"/>
    </location>
</feature>
<reference evidence="5 6" key="1">
    <citation type="submission" date="2018-04" db="EMBL/GenBank/DDBJ databases">
        <title>Complete genome uncultured novel isolate.</title>
        <authorList>
            <person name="Merlino G."/>
        </authorList>
    </citation>
    <scope>NUCLEOTIDE SEQUENCE [LARGE SCALE GENOMIC DNA]</scope>
    <source>
        <strain evidence="6">R1DC9</strain>
    </source>
</reference>
<dbReference type="InterPro" id="IPR051158">
    <property type="entry name" value="Metallophosphoesterase_sf"/>
</dbReference>
<dbReference type="Proteomes" id="UP000298616">
    <property type="component" value="Chromosome"/>
</dbReference>
<dbReference type="PANTHER" id="PTHR31302:SF31">
    <property type="entry name" value="PHOSPHODIESTERASE YAEI"/>
    <property type="match status" value="1"/>
</dbReference>
<evidence type="ECO:0000313" key="6">
    <source>
        <dbReference type="Proteomes" id="UP000298616"/>
    </source>
</evidence>
<dbReference type="CDD" id="cd07385">
    <property type="entry name" value="MPP_YkuE_C"/>
    <property type="match status" value="1"/>
</dbReference>
<evidence type="ECO:0000256" key="1">
    <source>
        <dbReference type="ARBA" id="ARBA00022723"/>
    </source>
</evidence>
<dbReference type="KEGG" id="fpf:DCC35_15585"/>